<evidence type="ECO:0000313" key="3">
    <source>
        <dbReference type="Proteomes" id="UP000237752"/>
    </source>
</evidence>
<dbReference type="AlphaFoldDB" id="A0A2T0ZXP2"/>
<keyword evidence="1" id="KW-0732">Signal</keyword>
<dbReference type="Proteomes" id="UP000237752">
    <property type="component" value="Unassembled WGS sequence"/>
</dbReference>
<gene>
    <name evidence="2" type="ORF">CLV47_1112</name>
</gene>
<organism evidence="2 3">
    <name type="scientific">Antricoccus suffuscus</name>
    <dbReference type="NCBI Taxonomy" id="1629062"/>
    <lineage>
        <taxon>Bacteria</taxon>
        <taxon>Bacillati</taxon>
        <taxon>Actinomycetota</taxon>
        <taxon>Actinomycetes</taxon>
        <taxon>Geodermatophilales</taxon>
        <taxon>Antricoccaceae</taxon>
        <taxon>Antricoccus</taxon>
    </lineage>
</organism>
<feature type="signal peptide" evidence="1">
    <location>
        <begin position="1"/>
        <end position="38"/>
    </location>
</feature>
<dbReference type="OrthoDB" id="5189933at2"/>
<reference evidence="2 3" key="1">
    <citation type="submission" date="2018-03" db="EMBL/GenBank/DDBJ databases">
        <title>Genomic Encyclopedia of Archaeal and Bacterial Type Strains, Phase II (KMG-II): from individual species to whole genera.</title>
        <authorList>
            <person name="Goeker M."/>
        </authorList>
    </citation>
    <scope>NUCLEOTIDE SEQUENCE [LARGE SCALE GENOMIC DNA]</scope>
    <source>
        <strain evidence="2 3">DSM 100065</strain>
    </source>
</reference>
<proteinExistence type="predicted"/>
<dbReference type="Pfam" id="PF10969">
    <property type="entry name" value="DUF2771"/>
    <property type="match status" value="1"/>
</dbReference>
<evidence type="ECO:0000256" key="1">
    <source>
        <dbReference type="SAM" id="SignalP"/>
    </source>
</evidence>
<dbReference type="RefSeq" id="WP_106349514.1">
    <property type="nucleotide sequence ID" value="NZ_PVUE01000011.1"/>
</dbReference>
<comment type="caution">
    <text evidence="2">The sequence shown here is derived from an EMBL/GenBank/DDBJ whole genome shotgun (WGS) entry which is preliminary data.</text>
</comment>
<feature type="chain" id="PRO_5015677612" evidence="1">
    <location>
        <begin position="39"/>
        <end position="173"/>
    </location>
</feature>
<evidence type="ECO:0000313" key="2">
    <source>
        <dbReference type="EMBL" id="PRZ41126.1"/>
    </source>
</evidence>
<dbReference type="InterPro" id="IPR024495">
    <property type="entry name" value="DUF2771"/>
</dbReference>
<accession>A0A2T0ZXP2</accession>
<sequence length="173" mass="18432">MSNFPLLHSAPRTSRIGVLLTIVLSLLLVAGCSSSAKATTAPDISVTIDHQTSTIPPSVYCIDNKAQVYGAKNEVKPIQVQPKQSVSISVPAAIADKTWSVQIWSVTTASGKPIPERMIGNVDAGKARKFTKINTSDAVPDRVYLMITIPQDPKCNAEGAAGLWPILLIRQAA</sequence>
<protein>
    <submittedName>
        <fullName evidence="2">Uncharacterized protein DUF2771</fullName>
    </submittedName>
</protein>
<keyword evidence="3" id="KW-1185">Reference proteome</keyword>
<name>A0A2T0ZXP2_9ACTN</name>
<dbReference type="EMBL" id="PVUE01000011">
    <property type="protein sequence ID" value="PRZ41126.1"/>
    <property type="molecule type" value="Genomic_DNA"/>
</dbReference>